<name>A0AAN7XM26_ELEMC</name>
<accession>A0AAN7XM26</accession>
<keyword evidence="3" id="KW-1185">Reference proteome</keyword>
<protein>
    <submittedName>
        <fullName evidence="2">Uncharacterized protein</fullName>
    </submittedName>
</protein>
<dbReference type="AlphaFoldDB" id="A0AAN7XM26"/>
<feature type="compositionally biased region" description="Basic and acidic residues" evidence="1">
    <location>
        <begin position="52"/>
        <end position="65"/>
    </location>
</feature>
<evidence type="ECO:0000256" key="1">
    <source>
        <dbReference type="SAM" id="MobiDB-lite"/>
    </source>
</evidence>
<evidence type="ECO:0000313" key="3">
    <source>
        <dbReference type="Proteomes" id="UP001346869"/>
    </source>
</evidence>
<organism evidence="2 3">
    <name type="scientific">Eleginops maclovinus</name>
    <name type="common">Patagonian blennie</name>
    <name type="synonym">Eleginus maclovinus</name>
    <dbReference type="NCBI Taxonomy" id="56733"/>
    <lineage>
        <taxon>Eukaryota</taxon>
        <taxon>Metazoa</taxon>
        <taxon>Chordata</taxon>
        <taxon>Craniata</taxon>
        <taxon>Vertebrata</taxon>
        <taxon>Euteleostomi</taxon>
        <taxon>Actinopterygii</taxon>
        <taxon>Neopterygii</taxon>
        <taxon>Teleostei</taxon>
        <taxon>Neoteleostei</taxon>
        <taxon>Acanthomorphata</taxon>
        <taxon>Eupercaria</taxon>
        <taxon>Perciformes</taxon>
        <taxon>Notothenioidei</taxon>
        <taxon>Eleginopidae</taxon>
        <taxon>Eleginops</taxon>
    </lineage>
</organism>
<gene>
    <name evidence="2" type="ORF">PBY51_020541</name>
</gene>
<feature type="region of interest" description="Disordered" evidence="1">
    <location>
        <begin position="1"/>
        <end position="73"/>
    </location>
</feature>
<comment type="caution">
    <text evidence="2">The sequence shown here is derived from an EMBL/GenBank/DDBJ whole genome shotgun (WGS) entry which is preliminary data.</text>
</comment>
<dbReference type="Proteomes" id="UP001346869">
    <property type="component" value="Unassembled WGS sequence"/>
</dbReference>
<evidence type="ECO:0000313" key="2">
    <source>
        <dbReference type="EMBL" id="KAK5866341.1"/>
    </source>
</evidence>
<proteinExistence type="predicted"/>
<reference evidence="2 3" key="2">
    <citation type="journal article" date="2023" name="Mol. Biol. Evol.">
        <title>Genomics of Secondarily Temperate Adaptation in the Only Non-Antarctic Icefish.</title>
        <authorList>
            <person name="Rivera-Colon A.G."/>
            <person name="Rayamajhi N."/>
            <person name="Minhas B.F."/>
            <person name="Madrigal G."/>
            <person name="Bilyk K.T."/>
            <person name="Yoon V."/>
            <person name="Hune M."/>
            <person name="Gregory S."/>
            <person name="Cheng C.H.C."/>
            <person name="Catchen J.M."/>
        </authorList>
    </citation>
    <scope>NUCLEOTIDE SEQUENCE [LARGE SCALE GENOMIC DNA]</scope>
    <source>
        <strain evidence="2">JMC-PN-2008</strain>
    </source>
</reference>
<reference evidence="2 3" key="1">
    <citation type="journal article" date="2023" name="Genes (Basel)">
        <title>Chromosome-Level Genome Assembly and Circadian Gene Repertoire of the Patagonia Blennie Eleginops maclovinus-The Closest Ancestral Proxy of Antarctic Cryonotothenioids.</title>
        <authorList>
            <person name="Cheng C.C."/>
            <person name="Rivera-Colon A.G."/>
            <person name="Minhas B.F."/>
            <person name="Wilson L."/>
            <person name="Rayamajhi N."/>
            <person name="Vargas-Chacoff L."/>
            <person name="Catchen J.M."/>
        </authorList>
    </citation>
    <scope>NUCLEOTIDE SEQUENCE [LARGE SCALE GENOMIC DNA]</scope>
    <source>
        <strain evidence="2">JMC-PN-2008</strain>
    </source>
</reference>
<sequence>MHSLLAAPGQRAHCSAAGTQAGKQQAHRHRWLSFNDHHGRQVGNWSERKRKSGIERLQMDREGRSGHSKMHLG</sequence>
<dbReference type="EMBL" id="JAUZQC010000009">
    <property type="protein sequence ID" value="KAK5866341.1"/>
    <property type="molecule type" value="Genomic_DNA"/>
</dbReference>